<organism evidence="4 5">
    <name type="scientific">Rhizophagus clarus</name>
    <dbReference type="NCBI Taxonomy" id="94130"/>
    <lineage>
        <taxon>Eukaryota</taxon>
        <taxon>Fungi</taxon>
        <taxon>Fungi incertae sedis</taxon>
        <taxon>Mucoromycota</taxon>
        <taxon>Glomeromycotina</taxon>
        <taxon>Glomeromycetes</taxon>
        <taxon>Glomerales</taxon>
        <taxon>Glomeraceae</taxon>
        <taxon>Rhizophagus</taxon>
    </lineage>
</organism>
<evidence type="ECO:0000259" key="3">
    <source>
        <dbReference type="PROSITE" id="PS50011"/>
    </source>
</evidence>
<reference evidence="4 5" key="1">
    <citation type="submission" date="2017-11" db="EMBL/GenBank/DDBJ databases">
        <title>The genome of Rhizophagus clarus HR1 reveals common genetic basis of auxotrophy among arbuscular mycorrhizal fungi.</title>
        <authorList>
            <person name="Kobayashi Y."/>
        </authorList>
    </citation>
    <scope>NUCLEOTIDE SEQUENCE [LARGE SCALE GENOMIC DNA]</scope>
    <source>
        <strain evidence="4 5">HR1</strain>
    </source>
</reference>
<dbReference type="PROSITE" id="PS50011">
    <property type="entry name" value="PROTEIN_KINASE_DOM"/>
    <property type="match status" value="1"/>
</dbReference>
<dbReference type="PANTHER" id="PTHR44329">
    <property type="entry name" value="SERINE/THREONINE-PROTEIN KINASE TNNI3K-RELATED"/>
    <property type="match status" value="1"/>
</dbReference>
<evidence type="ECO:0000313" key="4">
    <source>
        <dbReference type="EMBL" id="GBC05230.1"/>
    </source>
</evidence>
<keyword evidence="1" id="KW-0547">Nucleotide-binding</keyword>
<dbReference type="InterPro" id="IPR011009">
    <property type="entry name" value="Kinase-like_dom_sf"/>
</dbReference>
<dbReference type="AlphaFoldDB" id="A0A2Z6S7K3"/>
<dbReference type="GO" id="GO:0005524">
    <property type="term" value="F:ATP binding"/>
    <property type="evidence" value="ECO:0007669"/>
    <property type="project" value="UniProtKB-KW"/>
</dbReference>
<dbReference type="InterPro" id="IPR000719">
    <property type="entry name" value="Prot_kinase_dom"/>
</dbReference>
<name>A0A2Z6S7K3_9GLOM</name>
<sequence length="494" mass="57990">MATIREDLIFATIQKAFALNNYNKNLDKQYKFMRQTILKDKSLTKDEKLVAIKKLSKNHDIDKIRHNEGKRRICNDCEEECLATLYCEYCVRNYLKQKFSYWTSGNNDVNDLIQKCQMESLAPNKIVEWIPYKNIQNIKYLTRGGFSEIYTAEWIGGQYYEWDSIKQQLKRYGTRNVILKRLENVESANRSWFEEAKSHLIINNKWSEIVPCYGLTQDPSDGSYMLVMRELDTNLREYLRQNKNKLTWKEKIKITVDIIDALNRIHKENVIHRDLHSGNILYLKYTNYWFISDLGFCGPANKPLKSIYGNLPYIAPEIIIGKEYTKASDVYSIAMLMWEISSGQPPFANYEDEYDLAIDIVNGVRPKIVPGTPPKYKELIERCWDADPTKRYDINTLLNTIDCINKSYYQNTPDGHKNMVSKFLKKFKKINNKLDNSHNSKIISYYSSSSKLLTSRVYQFIDLPGSGITEEGQEAYHSKPYSFNIPENSEYFYR</sequence>
<evidence type="ECO:0000256" key="2">
    <source>
        <dbReference type="ARBA" id="ARBA00022840"/>
    </source>
</evidence>
<dbReference type="SUPFAM" id="SSF56112">
    <property type="entry name" value="Protein kinase-like (PK-like)"/>
    <property type="match status" value="1"/>
</dbReference>
<evidence type="ECO:0000313" key="5">
    <source>
        <dbReference type="Proteomes" id="UP000247702"/>
    </source>
</evidence>
<gene>
    <name evidence="4" type="ORF">RclHR1_06110004</name>
</gene>
<dbReference type="Pfam" id="PF07714">
    <property type="entry name" value="PK_Tyr_Ser-Thr"/>
    <property type="match status" value="1"/>
</dbReference>
<keyword evidence="5" id="KW-1185">Reference proteome</keyword>
<dbReference type="PANTHER" id="PTHR44329:SF298">
    <property type="entry name" value="MIXED LINEAGE KINASE DOMAIN-LIKE PROTEIN"/>
    <property type="match status" value="1"/>
</dbReference>
<dbReference type="Gene3D" id="1.10.510.10">
    <property type="entry name" value="Transferase(Phosphotransferase) domain 1"/>
    <property type="match status" value="1"/>
</dbReference>
<dbReference type="Gene3D" id="1.10.10.1010">
    <property type="entry name" value="Intein homing endonuclease, domain IV"/>
    <property type="match status" value="1"/>
</dbReference>
<accession>A0A2Z6S7K3</accession>
<dbReference type="Proteomes" id="UP000247702">
    <property type="component" value="Unassembled WGS sequence"/>
</dbReference>
<comment type="caution">
    <text evidence="4">The sequence shown here is derived from an EMBL/GenBank/DDBJ whole genome shotgun (WGS) entry which is preliminary data.</text>
</comment>
<feature type="domain" description="Protein kinase" evidence="3">
    <location>
        <begin position="135"/>
        <end position="409"/>
    </location>
</feature>
<dbReference type="GO" id="GO:0004674">
    <property type="term" value="F:protein serine/threonine kinase activity"/>
    <property type="evidence" value="ECO:0007669"/>
    <property type="project" value="TreeGrafter"/>
</dbReference>
<keyword evidence="2" id="KW-0067">ATP-binding</keyword>
<dbReference type="InterPro" id="IPR051681">
    <property type="entry name" value="Ser/Thr_Kinases-Pseudokinases"/>
</dbReference>
<dbReference type="InterPro" id="IPR001245">
    <property type="entry name" value="Ser-Thr/Tyr_kinase_cat_dom"/>
</dbReference>
<evidence type="ECO:0000256" key="1">
    <source>
        <dbReference type="ARBA" id="ARBA00022741"/>
    </source>
</evidence>
<proteinExistence type="predicted"/>
<dbReference type="EMBL" id="BEXD01003995">
    <property type="protein sequence ID" value="GBC05230.1"/>
    <property type="molecule type" value="Genomic_DNA"/>
</dbReference>
<protein>
    <recommendedName>
        <fullName evidence="3">Protein kinase domain-containing protein</fullName>
    </recommendedName>
</protein>